<organism evidence="1 2">
    <name type="scientific">Lichtheimia ornata</name>
    <dbReference type="NCBI Taxonomy" id="688661"/>
    <lineage>
        <taxon>Eukaryota</taxon>
        <taxon>Fungi</taxon>
        <taxon>Fungi incertae sedis</taxon>
        <taxon>Mucoromycota</taxon>
        <taxon>Mucoromycotina</taxon>
        <taxon>Mucoromycetes</taxon>
        <taxon>Mucorales</taxon>
        <taxon>Lichtheimiaceae</taxon>
        <taxon>Lichtheimia</taxon>
    </lineage>
</organism>
<gene>
    <name evidence="1" type="ORF">O0I10_000810</name>
</gene>
<accession>A0AAD7Y4E7</accession>
<dbReference type="GeneID" id="83208231"/>
<proteinExistence type="predicted"/>
<keyword evidence="2" id="KW-1185">Reference proteome</keyword>
<dbReference type="AlphaFoldDB" id="A0AAD7Y4E7"/>
<dbReference type="RefSeq" id="XP_058348479.1">
    <property type="nucleotide sequence ID" value="XM_058480915.1"/>
</dbReference>
<dbReference type="EMBL" id="JARTCD010000002">
    <property type="protein sequence ID" value="KAJ8663567.1"/>
    <property type="molecule type" value="Genomic_DNA"/>
</dbReference>
<sequence length="199" mass="23054">MLHKATMKVWRHQTFSATRGLRQVKEQFDNVFKSRRIDNNKHIWTIGQYDAEGPVPGPENNFNVDPSKLKTCISSQKGAYTTTNVEPFIEWWREYHLNSPADTEVLLDYAGETMAQHPNVHEFWTNFAVVVQEYHFTEQDLKPYYNIRDSKKPQSLNKLCFDKFGWAKQKVPDANTIAWIATVPAQAAPVLNVELRVAE</sequence>
<comment type="caution">
    <text evidence="1">The sequence shown here is derived from an EMBL/GenBank/DDBJ whole genome shotgun (WGS) entry which is preliminary data.</text>
</comment>
<protein>
    <submittedName>
        <fullName evidence="1">Uncharacterized protein</fullName>
    </submittedName>
</protein>
<evidence type="ECO:0000313" key="2">
    <source>
        <dbReference type="Proteomes" id="UP001234581"/>
    </source>
</evidence>
<name>A0AAD7Y4E7_9FUNG</name>
<evidence type="ECO:0000313" key="1">
    <source>
        <dbReference type="EMBL" id="KAJ8663567.1"/>
    </source>
</evidence>
<reference evidence="1 2" key="1">
    <citation type="submission" date="2023-03" db="EMBL/GenBank/DDBJ databases">
        <title>Genome sequence of Lichtheimia ornata CBS 291.66.</title>
        <authorList>
            <person name="Mohabir J.T."/>
            <person name="Shea T.P."/>
            <person name="Kurbessoian T."/>
            <person name="Berby B."/>
            <person name="Fontaine J."/>
            <person name="Livny J."/>
            <person name="Gnirke A."/>
            <person name="Stajich J.E."/>
            <person name="Cuomo C.A."/>
        </authorList>
    </citation>
    <scope>NUCLEOTIDE SEQUENCE [LARGE SCALE GENOMIC DNA]</scope>
    <source>
        <strain evidence="1">CBS 291.66</strain>
    </source>
</reference>
<dbReference type="Proteomes" id="UP001234581">
    <property type="component" value="Unassembled WGS sequence"/>
</dbReference>